<evidence type="ECO:0000256" key="2">
    <source>
        <dbReference type="ARBA" id="ARBA00005635"/>
    </source>
</evidence>
<reference evidence="6" key="2">
    <citation type="submission" date="2014-03" db="EMBL/GenBank/DDBJ databases">
        <title>The whipworm genome and dual-species transcriptomics of an intimate host-pathogen interaction.</title>
        <authorList>
            <person name="Foth B.J."/>
            <person name="Tsai I.J."/>
            <person name="Reid A.J."/>
            <person name="Bancroft A.J."/>
            <person name="Nichol S."/>
            <person name="Tracey A."/>
            <person name="Holroyd N."/>
            <person name="Cotton J.A."/>
            <person name="Stanley E.J."/>
            <person name="Zarowiecki M."/>
            <person name="Liu J.Z."/>
            <person name="Huckvale T."/>
            <person name="Cooper P.J."/>
            <person name="Grencis R.K."/>
            <person name="Berriman M."/>
        </authorList>
    </citation>
    <scope>NUCLEOTIDE SEQUENCE [LARGE SCALE GENOMIC DNA]</scope>
    <source>
        <strain evidence="6">Edinburgh</strain>
    </source>
</reference>
<dbReference type="WBParaSite" id="TMUE_3000013681.2">
    <property type="protein sequence ID" value="TMUE_3000013681.2"/>
    <property type="gene ID" value="WBGene00291115"/>
</dbReference>
<dbReference type="Proteomes" id="UP000046395">
    <property type="component" value="Unassembled WGS sequence"/>
</dbReference>
<evidence type="ECO:0000256" key="3">
    <source>
        <dbReference type="ARBA" id="ARBA00023015"/>
    </source>
</evidence>
<reference evidence="6" key="1">
    <citation type="submission" date="2013-11" db="EMBL/GenBank/DDBJ databases">
        <authorList>
            <person name="Aslett M."/>
        </authorList>
    </citation>
    <scope>NUCLEOTIDE SEQUENCE [LARGE SCALE GENOMIC DNA]</scope>
    <source>
        <strain evidence="6">Edinburgh</strain>
    </source>
</reference>
<keyword evidence="4" id="KW-0804">Transcription</keyword>
<dbReference type="PANTHER" id="PTHR13114">
    <property type="entry name" value="MEDIATOR OF RNA POLYMERASE II TRANSCRIPTION SUBUNIT 17"/>
    <property type="match status" value="1"/>
</dbReference>
<keyword evidence="6" id="KW-1185">Reference proteome</keyword>
<evidence type="ECO:0000313" key="7">
    <source>
        <dbReference type="WBParaSite" id="TMUE_3000013681.1"/>
    </source>
</evidence>
<accession>A0A5S6R204</accession>
<dbReference type="GO" id="GO:0006357">
    <property type="term" value="P:regulation of transcription by RNA polymerase II"/>
    <property type="evidence" value="ECO:0007669"/>
    <property type="project" value="InterPro"/>
</dbReference>
<dbReference type="STRING" id="70415.A0A5S6R204"/>
<dbReference type="GO" id="GO:0016592">
    <property type="term" value="C:mediator complex"/>
    <property type="evidence" value="ECO:0007669"/>
    <property type="project" value="InterPro"/>
</dbReference>
<keyword evidence="3" id="KW-0805">Transcription regulation</keyword>
<evidence type="ECO:0000256" key="5">
    <source>
        <dbReference type="ARBA" id="ARBA00023242"/>
    </source>
</evidence>
<dbReference type="InterPro" id="IPR019313">
    <property type="entry name" value="Mediator_Med17"/>
</dbReference>
<evidence type="ECO:0000313" key="6">
    <source>
        <dbReference type="Proteomes" id="UP000046395"/>
    </source>
</evidence>
<reference evidence="7" key="3">
    <citation type="submission" date="2019-12" db="UniProtKB">
        <authorList>
            <consortium name="WormBaseParasite"/>
        </authorList>
    </citation>
    <scope>IDENTIFICATION</scope>
</reference>
<sequence>MAATPTEQADEPLPPVAIESTNEWQIYDILMNGQERYLQPLTFSDHVARLTHMIDWQSLVGSKLSMSEMNSPEEEVQEAPDTPNVHVWDNVAKELHAALTEINVVLDVIKVTLHKRYMLFDTVSREPSEESKPANKASEAYALVAKRKSLSLTSNILLDFVEKQRQMSNSQLIPGYVGMQNDECSFLRELTELRKCWRLKKARNIILGDLGFRSYGPKFRTCSTFEIHRRQGQQFEQQQASTSTAVTLPSLGSSQSSTVEVMLPADLKKQLILKCFIIPDVADDKLICTLLESVDPSLYQSTNKRSTSWQETLEKAQKTLLCRELFSILSKESLNVADKGCIVRGDSIYVQLNGDYILLVTLVDALKCNQPSTDAQRTVATSVEDLFVLEQNLMQIYLNEVDAITNFSIARPISAPTYNASSRIRLAGPNALSREQLGTEGLSDKLLLEQIAMQANHYILLNNVKTALEQFAEEQRDPVVSIHWCPETNRTTTLARVQMITPFYEYCSRSNLIVEVFANTIRVTMRDLEVVEFANNVEELIIYLRFKCRQNVISTAGIMARPWCWQTLSCYMNTVDVHNMPAPVTALISPCGTKVLYITYPLHCAQPKVYIHYVQQGGDNLDNNTFDASKLMDSTGDCSQVDLNLLCGTSFLQKLETLLVIL</sequence>
<dbReference type="GO" id="GO:0003712">
    <property type="term" value="F:transcription coregulator activity"/>
    <property type="evidence" value="ECO:0007669"/>
    <property type="project" value="InterPro"/>
</dbReference>
<evidence type="ECO:0000313" key="8">
    <source>
        <dbReference type="WBParaSite" id="TMUE_3000013681.2"/>
    </source>
</evidence>
<dbReference type="GO" id="GO:0070847">
    <property type="term" value="C:core mediator complex"/>
    <property type="evidence" value="ECO:0007669"/>
    <property type="project" value="TreeGrafter"/>
</dbReference>
<protein>
    <submittedName>
        <fullName evidence="7 8">Mediator of RNA polymerase II transcription subunit 17</fullName>
    </submittedName>
</protein>
<comment type="similarity">
    <text evidence="2">Belongs to the Mediator complex subunit 17 family.</text>
</comment>
<comment type="subcellular location">
    <subcellularLocation>
        <location evidence="1">Nucleus</location>
    </subcellularLocation>
</comment>
<organism evidence="6 7">
    <name type="scientific">Trichuris muris</name>
    <name type="common">Mouse whipworm</name>
    <dbReference type="NCBI Taxonomy" id="70415"/>
    <lineage>
        <taxon>Eukaryota</taxon>
        <taxon>Metazoa</taxon>
        <taxon>Ecdysozoa</taxon>
        <taxon>Nematoda</taxon>
        <taxon>Enoplea</taxon>
        <taxon>Dorylaimia</taxon>
        <taxon>Trichinellida</taxon>
        <taxon>Trichuridae</taxon>
        <taxon>Trichuris</taxon>
    </lineage>
</organism>
<evidence type="ECO:0000256" key="4">
    <source>
        <dbReference type="ARBA" id="ARBA00023163"/>
    </source>
</evidence>
<dbReference type="PANTHER" id="PTHR13114:SF7">
    <property type="entry name" value="MEDIATOR OF RNA POLYMERASE II TRANSCRIPTION SUBUNIT 17"/>
    <property type="match status" value="1"/>
</dbReference>
<proteinExistence type="inferred from homology"/>
<dbReference type="WBParaSite" id="TMUE_3000013681.1">
    <property type="protein sequence ID" value="TMUE_3000013681.1"/>
    <property type="gene ID" value="WBGene00291115"/>
</dbReference>
<evidence type="ECO:0000256" key="1">
    <source>
        <dbReference type="ARBA" id="ARBA00004123"/>
    </source>
</evidence>
<keyword evidence="5" id="KW-0539">Nucleus</keyword>
<name>A0A5S6R204_TRIMR</name>
<dbReference type="AlphaFoldDB" id="A0A5S6R204"/>